<feature type="binding site" evidence="9">
    <location>
        <position position="88"/>
    </location>
    <ligand>
        <name>substrate</name>
    </ligand>
</feature>
<keyword evidence="6 9" id="KW-0460">Magnesium</keyword>
<sequence length="164" mass="19050">MKRTAIYPGSFDPITYGHIDLIERAVGLFDELIVAVAHNIRKAGLFSIQERLKMIRELTMEYPTVRVDSFDGLLVDYVRRCGACCVVRGLRAFSDFEFEFQMALTNRKLNDNFETIFLMTHENYSFISSSLVKELIEFGGDISAFVPEVVERRLKEKFYVQREQ</sequence>
<dbReference type="InterPro" id="IPR004821">
    <property type="entry name" value="Cyt_trans-like"/>
</dbReference>
<comment type="subcellular location">
    <subcellularLocation>
        <location evidence="9">Cytoplasm</location>
    </subcellularLocation>
</comment>
<feature type="binding site" evidence="9">
    <location>
        <position position="74"/>
    </location>
    <ligand>
        <name>substrate</name>
    </ligand>
</feature>
<dbReference type="GO" id="GO:0015937">
    <property type="term" value="P:coenzyme A biosynthetic process"/>
    <property type="evidence" value="ECO:0007669"/>
    <property type="project" value="UniProtKB-UniRule"/>
</dbReference>
<dbReference type="GO" id="GO:0004595">
    <property type="term" value="F:pantetheine-phosphate adenylyltransferase activity"/>
    <property type="evidence" value="ECO:0007669"/>
    <property type="project" value="UniProtKB-UniRule"/>
</dbReference>
<organism evidence="11 12">
    <name type="scientific">Abyssobacteria bacterium (strain SURF_5)</name>
    <dbReference type="NCBI Taxonomy" id="2093360"/>
    <lineage>
        <taxon>Bacteria</taxon>
        <taxon>Pseudomonadati</taxon>
        <taxon>Candidatus Hydrogenedentota</taxon>
        <taxon>Candidatus Abyssobacteria</taxon>
    </lineage>
</organism>
<evidence type="ECO:0000256" key="7">
    <source>
        <dbReference type="ARBA" id="ARBA00022993"/>
    </source>
</evidence>
<gene>
    <name evidence="9" type="primary">coaD</name>
    <name evidence="11" type="ORF">C4520_22040</name>
</gene>
<comment type="pathway">
    <text evidence="9">Cofactor biosynthesis; coenzyme A biosynthesis; CoA from (R)-pantothenate: step 4/5.</text>
</comment>
<accession>A0A3A4N688</accession>
<evidence type="ECO:0000256" key="1">
    <source>
        <dbReference type="ARBA" id="ARBA00022490"/>
    </source>
</evidence>
<dbReference type="Gene3D" id="3.40.50.620">
    <property type="entry name" value="HUPs"/>
    <property type="match status" value="1"/>
</dbReference>
<evidence type="ECO:0000256" key="4">
    <source>
        <dbReference type="ARBA" id="ARBA00022741"/>
    </source>
</evidence>
<evidence type="ECO:0000256" key="3">
    <source>
        <dbReference type="ARBA" id="ARBA00022695"/>
    </source>
</evidence>
<keyword evidence="7 9" id="KW-0173">Coenzyme A biosynthesis</keyword>
<dbReference type="HAMAP" id="MF_00151">
    <property type="entry name" value="PPAT_bact"/>
    <property type="match status" value="1"/>
</dbReference>
<dbReference type="NCBIfam" id="TIGR00125">
    <property type="entry name" value="cyt_tran_rel"/>
    <property type="match status" value="1"/>
</dbReference>
<comment type="catalytic activity">
    <reaction evidence="8 9">
        <text>(R)-4'-phosphopantetheine + ATP + H(+) = 3'-dephospho-CoA + diphosphate</text>
        <dbReference type="Rhea" id="RHEA:19801"/>
        <dbReference type="ChEBI" id="CHEBI:15378"/>
        <dbReference type="ChEBI" id="CHEBI:30616"/>
        <dbReference type="ChEBI" id="CHEBI:33019"/>
        <dbReference type="ChEBI" id="CHEBI:57328"/>
        <dbReference type="ChEBI" id="CHEBI:61723"/>
        <dbReference type="EC" id="2.7.7.3"/>
    </reaction>
</comment>
<evidence type="ECO:0000256" key="6">
    <source>
        <dbReference type="ARBA" id="ARBA00022842"/>
    </source>
</evidence>
<feature type="binding site" evidence="9">
    <location>
        <position position="10"/>
    </location>
    <ligand>
        <name>substrate</name>
    </ligand>
</feature>
<dbReference type="CDD" id="cd02163">
    <property type="entry name" value="PPAT"/>
    <property type="match status" value="1"/>
</dbReference>
<dbReference type="Proteomes" id="UP000265882">
    <property type="component" value="Unassembled WGS sequence"/>
</dbReference>
<dbReference type="InterPro" id="IPR001980">
    <property type="entry name" value="PPAT"/>
</dbReference>
<evidence type="ECO:0000256" key="2">
    <source>
        <dbReference type="ARBA" id="ARBA00022679"/>
    </source>
</evidence>
<protein>
    <recommendedName>
        <fullName evidence="9">Phosphopantetheine adenylyltransferase</fullName>
        <ecNumber evidence="9">2.7.7.3</ecNumber>
    </recommendedName>
    <alternativeName>
        <fullName evidence="9">Dephospho-CoA pyrophosphorylase</fullName>
    </alternativeName>
    <alternativeName>
        <fullName evidence="9">Pantetheine-phosphate adenylyltransferase</fullName>
        <shortName evidence="9">PPAT</shortName>
    </alternativeName>
</protein>
<keyword evidence="2 9" id="KW-0808">Transferase</keyword>
<name>A0A3A4N688_ABYX5</name>
<feature type="binding site" evidence="9">
    <location>
        <begin position="124"/>
        <end position="130"/>
    </location>
    <ligand>
        <name>ATP</name>
        <dbReference type="ChEBI" id="CHEBI:30616"/>
    </ligand>
</feature>
<comment type="subunit">
    <text evidence="9">Homohexamer.</text>
</comment>
<comment type="function">
    <text evidence="9">Reversibly transfers an adenylyl group from ATP to 4'-phosphopantetheine, yielding dephospho-CoA (dPCoA) and pyrophosphate.</text>
</comment>
<dbReference type="PRINTS" id="PR01020">
    <property type="entry name" value="LPSBIOSNTHSS"/>
</dbReference>
<dbReference type="PANTHER" id="PTHR21342:SF1">
    <property type="entry name" value="PHOSPHOPANTETHEINE ADENYLYLTRANSFERASE"/>
    <property type="match status" value="1"/>
</dbReference>
<dbReference type="AlphaFoldDB" id="A0A3A4N688"/>
<evidence type="ECO:0000259" key="10">
    <source>
        <dbReference type="Pfam" id="PF01467"/>
    </source>
</evidence>
<keyword evidence="5 9" id="KW-0067">ATP-binding</keyword>
<feature type="binding site" evidence="9">
    <location>
        <position position="18"/>
    </location>
    <ligand>
        <name>ATP</name>
        <dbReference type="ChEBI" id="CHEBI:30616"/>
    </ligand>
</feature>
<dbReference type="PANTHER" id="PTHR21342">
    <property type="entry name" value="PHOSPHOPANTETHEINE ADENYLYLTRANSFERASE"/>
    <property type="match status" value="1"/>
</dbReference>
<dbReference type="GO" id="GO:0005524">
    <property type="term" value="F:ATP binding"/>
    <property type="evidence" value="ECO:0007669"/>
    <property type="project" value="UniProtKB-KW"/>
</dbReference>
<evidence type="ECO:0000256" key="5">
    <source>
        <dbReference type="ARBA" id="ARBA00022840"/>
    </source>
</evidence>
<feature type="binding site" evidence="9">
    <location>
        <begin position="10"/>
        <end position="11"/>
    </location>
    <ligand>
        <name>ATP</name>
        <dbReference type="ChEBI" id="CHEBI:30616"/>
    </ligand>
</feature>
<dbReference type="SUPFAM" id="SSF52374">
    <property type="entry name" value="Nucleotidylyl transferase"/>
    <property type="match status" value="1"/>
</dbReference>
<evidence type="ECO:0000313" key="11">
    <source>
        <dbReference type="EMBL" id="RJP14035.1"/>
    </source>
</evidence>
<feature type="domain" description="Cytidyltransferase-like" evidence="10">
    <location>
        <begin position="6"/>
        <end position="134"/>
    </location>
</feature>
<feature type="binding site" evidence="9">
    <location>
        <position position="99"/>
    </location>
    <ligand>
        <name>ATP</name>
        <dbReference type="ChEBI" id="CHEBI:30616"/>
    </ligand>
</feature>
<proteinExistence type="inferred from homology"/>
<reference evidence="11 12" key="1">
    <citation type="journal article" date="2017" name="ISME J.">
        <title>Energy and carbon metabolisms in a deep terrestrial subsurface fluid microbial community.</title>
        <authorList>
            <person name="Momper L."/>
            <person name="Jungbluth S.P."/>
            <person name="Lee M.D."/>
            <person name="Amend J.P."/>
        </authorList>
    </citation>
    <scope>NUCLEOTIDE SEQUENCE [LARGE SCALE GENOMIC DNA]</scope>
    <source>
        <strain evidence="11">SURF_5</strain>
    </source>
</reference>
<comment type="caution">
    <text evidence="11">The sequence shown here is derived from an EMBL/GenBank/DDBJ whole genome shotgun (WGS) entry which is preliminary data.</text>
</comment>
<dbReference type="GO" id="GO:0005737">
    <property type="term" value="C:cytoplasm"/>
    <property type="evidence" value="ECO:0007669"/>
    <property type="project" value="UniProtKB-SubCell"/>
</dbReference>
<feature type="binding site" evidence="9">
    <location>
        <position position="42"/>
    </location>
    <ligand>
        <name>substrate</name>
    </ligand>
</feature>
<dbReference type="InterPro" id="IPR014729">
    <property type="entry name" value="Rossmann-like_a/b/a_fold"/>
</dbReference>
<feature type="binding site" evidence="9">
    <location>
        <begin position="89"/>
        <end position="91"/>
    </location>
    <ligand>
        <name>ATP</name>
        <dbReference type="ChEBI" id="CHEBI:30616"/>
    </ligand>
</feature>
<dbReference type="UniPathway" id="UPA00241">
    <property type="reaction ID" value="UER00355"/>
</dbReference>
<keyword evidence="4 9" id="KW-0547">Nucleotide-binding</keyword>
<comment type="similarity">
    <text evidence="9">Belongs to the bacterial CoaD family.</text>
</comment>
<evidence type="ECO:0000256" key="8">
    <source>
        <dbReference type="ARBA" id="ARBA00029346"/>
    </source>
</evidence>
<dbReference type="EMBL" id="QZKU01000145">
    <property type="protein sequence ID" value="RJP14035.1"/>
    <property type="molecule type" value="Genomic_DNA"/>
</dbReference>
<feature type="site" description="Transition state stabilizer" evidence="9">
    <location>
        <position position="18"/>
    </location>
</feature>
<evidence type="ECO:0000256" key="9">
    <source>
        <dbReference type="HAMAP-Rule" id="MF_00151"/>
    </source>
</evidence>
<dbReference type="EC" id="2.7.7.3" evidence="9"/>
<keyword evidence="1 9" id="KW-0963">Cytoplasm</keyword>
<comment type="cofactor">
    <cofactor evidence="9">
        <name>Mg(2+)</name>
        <dbReference type="ChEBI" id="CHEBI:18420"/>
    </cofactor>
</comment>
<evidence type="ECO:0000313" key="12">
    <source>
        <dbReference type="Proteomes" id="UP000265882"/>
    </source>
</evidence>
<dbReference type="NCBIfam" id="TIGR01510">
    <property type="entry name" value="coaD_prev_kdtB"/>
    <property type="match status" value="1"/>
</dbReference>
<keyword evidence="3 9" id="KW-0548">Nucleotidyltransferase</keyword>
<dbReference type="Pfam" id="PF01467">
    <property type="entry name" value="CTP_transf_like"/>
    <property type="match status" value="1"/>
</dbReference>